<feature type="compositionally biased region" description="Basic and acidic residues" evidence="1">
    <location>
        <begin position="115"/>
        <end position="130"/>
    </location>
</feature>
<gene>
    <name evidence="2" type="ORF">SHK19_12965</name>
</gene>
<reference evidence="3" key="1">
    <citation type="submission" date="2023-12" db="EMBL/GenBank/DDBJ databases">
        <title>Novel species in genus Nocardioides.</title>
        <authorList>
            <person name="Zhou H."/>
        </authorList>
    </citation>
    <scope>NUCLEOTIDE SEQUENCE [LARGE SCALE GENOMIC DNA]</scope>
    <source>
        <strain evidence="3">HM61</strain>
    </source>
</reference>
<keyword evidence="3" id="KW-1185">Reference proteome</keyword>
<evidence type="ECO:0000313" key="2">
    <source>
        <dbReference type="EMBL" id="WQQ24879.1"/>
    </source>
</evidence>
<organism evidence="2 3">
    <name type="scientific">Nocardioides bizhenqiangii</name>
    <dbReference type="NCBI Taxonomy" id="3095076"/>
    <lineage>
        <taxon>Bacteria</taxon>
        <taxon>Bacillati</taxon>
        <taxon>Actinomycetota</taxon>
        <taxon>Actinomycetes</taxon>
        <taxon>Propionibacteriales</taxon>
        <taxon>Nocardioidaceae</taxon>
        <taxon>Nocardioides</taxon>
    </lineage>
</organism>
<evidence type="ECO:0000313" key="3">
    <source>
        <dbReference type="Proteomes" id="UP001327225"/>
    </source>
</evidence>
<feature type="region of interest" description="Disordered" evidence="1">
    <location>
        <begin position="106"/>
        <end position="130"/>
    </location>
</feature>
<dbReference type="Proteomes" id="UP001327225">
    <property type="component" value="Chromosome"/>
</dbReference>
<dbReference type="EMBL" id="CP141059">
    <property type="protein sequence ID" value="WQQ24879.1"/>
    <property type="molecule type" value="Genomic_DNA"/>
</dbReference>
<name>A0ABZ0ZKG9_9ACTN</name>
<dbReference type="RefSeq" id="WP_322936467.1">
    <property type="nucleotide sequence ID" value="NZ_CP141059.1"/>
</dbReference>
<proteinExistence type="predicted"/>
<protein>
    <submittedName>
        <fullName evidence="2">Uncharacterized protein</fullName>
    </submittedName>
</protein>
<evidence type="ECO:0000256" key="1">
    <source>
        <dbReference type="SAM" id="MobiDB-lite"/>
    </source>
</evidence>
<accession>A0ABZ0ZKG9</accession>
<sequence>MESPARRDWLRLVSQVDSWAQSAVPGDGGFLVTLADGRTVVVVMTPDDLDDMYVAFGVFDDIAGYVIRCLAAMPPEYEYLVYHLYDLEPSPDRVLPSEPELPNMTGGRWFAYDPRTGRETPFDSDDDLRN</sequence>